<evidence type="ECO:0000313" key="10">
    <source>
        <dbReference type="Proteomes" id="UP000716906"/>
    </source>
</evidence>
<keyword evidence="5 7" id="KW-1133">Transmembrane helix</keyword>
<evidence type="ECO:0000256" key="7">
    <source>
        <dbReference type="SAM" id="Phobius"/>
    </source>
</evidence>
<keyword evidence="10" id="KW-1185">Reference proteome</keyword>
<accession>A0ABS2E4K3</accession>
<evidence type="ECO:0000313" key="9">
    <source>
        <dbReference type="EMBL" id="MBM6736542.1"/>
    </source>
</evidence>
<dbReference type="RefSeq" id="WP_138303055.1">
    <property type="nucleotide sequence ID" value="NZ_JACLYY010000001.1"/>
</dbReference>
<dbReference type="InterPro" id="IPR003856">
    <property type="entry name" value="LPS_length_determ_N"/>
</dbReference>
<evidence type="ECO:0000256" key="3">
    <source>
        <dbReference type="ARBA" id="ARBA00022475"/>
    </source>
</evidence>
<dbReference type="Proteomes" id="UP000716906">
    <property type="component" value="Unassembled WGS sequence"/>
</dbReference>
<dbReference type="InterPro" id="IPR050445">
    <property type="entry name" value="Bact_polysacc_biosynth/exp"/>
</dbReference>
<evidence type="ECO:0000256" key="6">
    <source>
        <dbReference type="ARBA" id="ARBA00023136"/>
    </source>
</evidence>
<sequence length="230" mass="25926">MREKDELILQIKEIVEYIKKYKRVVLLWIVLASITGGIIAGFMTQKVYYSSAEIYVRPIRADGEILSDDLNASQQLTQDFIEIMQSRSVLENVITDMGMEDILNAKALQDLIYVSSDYQSRIVHILVAGTEPSQTQQIAEKLCFHAVEKAEEATGVPWAVVSDEPNLPRRQAYPVLWRSVLQSVALSAALLFFFLIIVTSGQRKINDKGDVQRYLDISVLGVIPDYSLKG</sequence>
<keyword evidence="6 7" id="KW-0472">Membrane</keyword>
<feature type="transmembrane region" description="Helical" evidence="7">
    <location>
        <begin position="21"/>
        <end position="43"/>
    </location>
</feature>
<protein>
    <recommendedName>
        <fullName evidence="8">Polysaccharide chain length determinant N-terminal domain-containing protein</fullName>
    </recommendedName>
</protein>
<comment type="similarity">
    <text evidence="2">Belongs to the CpsC/CapA family.</text>
</comment>
<feature type="transmembrane region" description="Helical" evidence="7">
    <location>
        <begin position="175"/>
        <end position="198"/>
    </location>
</feature>
<organism evidence="9 10">
    <name type="scientific">Faecalicatena fissicatena</name>
    <dbReference type="NCBI Taxonomy" id="290055"/>
    <lineage>
        <taxon>Bacteria</taxon>
        <taxon>Bacillati</taxon>
        <taxon>Bacillota</taxon>
        <taxon>Clostridia</taxon>
        <taxon>Lachnospirales</taxon>
        <taxon>Lachnospiraceae</taxon>
        <taxon>Faecalicatena</taxon>
    </lineage>
</organism>
<dbReference type="PANTHER" id="PTHR32309:SF13">
    <property type="entry name" value="FERRIC ENTEROBACTIN TRANSPORT PROTEIN FEPE"/>
    <property type="match status" value="1"/>
</dbReference>
<evidence type="ECO:0000256" key="2">
    <source>
        <dbReference type="ARBA" id="ARBA00006683"/>
    </source>
</evidence>
<keyword evidence="3" id="KW-1003">Cell membrane</keyword>
<keyword evidence="4 7" id="KW-0812">Transmembrane</keyword>
<comment type="subcellular location">
    <subcellularLocation>
        <location evidence="1">Cell membrane</location>
        <topology evidence="1">Multi-pass membrane protein</topology>
    </subcellularLocation>
</comment>
<comment type="caution">
    <text evidence="9">The sequence shown here is derived from an EMBL/GenBank/DDBJ whole genome shotgun (WGS) entry which is preliminary data.</text>
</comment>
<dbReference type="Pfam" id="PF02706">
    <property type="entry name" value="Wzz"/>
    <property type="match status" value="1"/>
</dbReference>
<evidence type="ECO:0000256" key="4">
    <source>
        <dbReference type="ARBA" id="ARBA00022692"/>
    </source>
</evidence>
<dbReference type="EMBL" id="JACLYY010000001">
    <property type="protein sequence ID" value="MBM6736542.1"/>
    <property type="molecule type" value="Genomic_DNA"/>
</dbReference>
<evidence type="ECO:0000259" key="8">
    <source>
        <dbReference type="Pfam" id="PF02706"/>
    </source>
</evidence>
<evidence type="ECO:0000256" key="5">
    <source>
        <dbReference type="ARBA" id="ARBA00022989"/>
    </source>
</evidence>
<reference evidence="9 10" key="1">
    <citation type="journal article" date="2021" name="Sci. Rep.">
        <title>The distribution of antibiotic resistance genes in chicken gut microbiota commensals.</title>
        <authorList>
            <person name="Juricova H."/>
            <person name="Matiasovicova J."/>
            <person name="Kubasova T."/>
            <person name="Cejkova D."/>
            <person name="Rychlik I."/>
        </authorList>
    </citation>
    <scope>NUCLEOTIDE SEQUENCE [LARGE SCALE GENOMIC DNA]</scope>
    <source>
        <strain evidence="9 10">An773</strain>
    </source>
</reference>
<evidence type="ECO:0000256" key="1">
    <source>
        <dbReference type="ARBA" id="ARBA00004651"/>
    </source>
</evidence>
<feature type="domain" description="Polysaccharide chain length determinant N-terminal" evidence="8">
    <location>
        <begin position="11"/>
        <end position="96"/>
    </location>
</feature>
<name>A0ABS2E4K3_9FIRM</name>
<proteinExistence type="inferred from homology"/>
<dbReference type="PANTHER" id="PTHR32309">
    <property type="entry name" value="TYROSINE-PROTEIN KINASE"/>
    <property type="match status" value="1"/>
</dbReference>
<gene>
    <name evidence="9" type="ORF">H7U36_00260</name>
</gene>